<protein>
    <submittedName>
        <fullName evidence="2">Uncharacterized protein</fullName>
    </submittedName>
</protein>
<evidence type="ECO:0000313" key="2">
    <source>
        <dbReference type="EMBL" id="PYI24412.1"/>
    </source>
</evidence>
<organism evidence="2 3">
    <name type="scientific">Aspergillus violaceofuscus (strain CBS 115571)</name>
    <dbReference type="NCBI Taxonomy" id="1450538"/>
    <lineage>
        <taxon>Eukaryota</taxon>
        <taxon>Fungi</taxon>
        <taxon>Dikarya</taxon>
        <taxon>Ascomycota</taxon>
        <taxon>Pezizomycotina</taxon>
        <taxon>Eurotiomycetes</taxon>
        <taxon>Eurotiomycetidae</taxon>
        <taxon>Eurotiales</taxon>
        <taxon>Aspergillaceae</taxon>
        <taxon>Aspergillus</taxon>
    </lineage>
</organism>
<name>A0A2V5HP60_ASPV1</name>
<dbReference type="AlphaFoldDB" id="A0A2V5HP60"/>
<evidence type="ECO:0000313" key="3">
    <source>
        <dbReference type="Proteomes" id="UP000249829"/>
    </source>
</evidence>
<keyword evidence="1" id="KW-1133">Transmembrane helix</keyword>
<keyword evidence="1" id="KW-0472">Membrane</keyword>
<feature type="transmembrane region" description="Helical" evidence="1">
    <location>
        <begin position="22"/>
        <end position="45"/>
    </location>
</feature>
<keyword evidence="1" id="KW-0812">Transmembrane</keyword>
<reference evidence="2 3" key="1">
    <citation type="submission" date="2018-02" db="EMBL/GenBank/DDBJ databases">
        <title>The genomes of Aspergillus section Nigri reveals drivers in fungal speciation.</title>
        <authorList>
            <consortium name="DOE Joint Genome Institute"/>
            <person name="Vesth T.C."/>
            <person name="Nybo J."/>
            <person name="Theobald S."/>
            <person name="Brandl J."/>
            <person name="Frisvad J.C."/>
            <person name="Nielsen K.F."/>
            <person name="Lyhne E.K."/>
            <person name="Kogle M.E."/>
            <person name="Kuo A."/>
            <person name="Riley R."/>
            <person name="Clum A."/>
            <person name="Nolan M."/>
            <person name="Lipzen A."/>
            <person name="Salamov A."/>
            <person name="Henrissat B."/>
            <person name="Wiebenga A."/>
            <person name="De vries R.P."/>
            <person name="Grigoriev I.V."/>
            <person name="Mortensen U.H."/>
            <person name="Andersen M.R."/>
            <person name="Baker S.E."/>
        </authorList>
    </citation>
    <scope>NUCLEOTIDE SEQUENCE [LARGE SCALE GENOMIC DNA]</scope>
    <source>
        <strain evidence="2 3">CBS 115571</strain>
    </source>
</reference>
<dbReference type="EMBL" id="KZ825102">
    <property type="protein sequence ID" value="PYI24412.1"/>
    <property type="molecule type" value="Genomic_DNA"/>
</dbReference>
<proteinExistence type="predicted"/>
<evidence type="ECO:0000256" key="1">
    <source>
        <dbReference type="SAM" id="Phobius"/>
    </source>
</evidence>
<sequence length="121" mass="13140">MSGCPGFGAIADSFYRGVWIHWLAYFLVLTAFCVSQELMSIYLAGTNNLTHGLALMTIIGLIRDLGSFSMGYGIVPLVERCGFLTSFGFYAGLHGFVGLGAVPLYVFPDKLRASRWSGSDI</sequence>
<accession>A0A2V5HP60</accession>
<feature type="transmembrane region" description="Helical" evidence="1">
    <location>
        <begin position="87"/>
        <end position="107"/>
    </location>
</feature>
<dbReference type="Proteomes" id="UP000249829">
    <property type="component" value="Unassembled WGS sequence"/>
</dbReference>
<keyword evidence="3" id="KW-1185">Reference proteome</keyword>
<gene>
    <name evidence="2" type="ORF">BO99DRAFT_428060</name>
</gene>
<feature type="transmembrane region" description="Helical" evidence="1">
    <location>
        <begin position="52"/>
        <end position="75"/>
    </location>
</feature>